<dbReference type="STRING" id="1249627.D779_3144"/>
<comment type="caution">
    <text evidence="6">The sequence shown here is derived from an EMBL/GenBank/DDBJ whole genome shotgun (WGS) entry which is preliminary data.</text>
</comment>
<name>W9V3Q1_9GAMM</name>
<keyword evidence="4" id="KW-1133">Transmembrane helix</keyword>
<keyword evidence="4" id="KW-0472">Membrane</keyword>
<gene>
    <name evidence="6" type="ORF">D779_3144</name>
</gene>
<accession>W9V3Q1</accession>
<dbReference type="RefSeq" id="WP_043755996.1">
    <property type="nucleotide sequence ID" value="NZ_AONC01000052.1"/>
</dbReference>
<organism evidence="6 7">
    <name type="scientific">Imhoffiella purpurea</name>
    <dbReference type="NCBI Taxonomy" id="1249627"/>
    <lineage>
        <taxon>Bacteria</taxon>
        <taxon>Pseudomonadati</taxon>
        <taxon>Pseudomonadota</taxon>
        <taxon>Gammaproteobacteria</taxon>
        <taxon>Chromatiales</taxon>
        <taxon>Chromatiaceae</taxon>
        <taxon>Imhoffiella</taxon>
    </lineage>
</organism>
<dbReference type="OrthoDB" id="9813903at2"/>
<evidence type="ECO:0000256" key="2">
    <source>
        <dbReference type="ARBA" id="ARBA00012528"/>
    </source>
</evidence>
<dbReference type="InterPro" id="IPR043128">
    <property type="entry name" value="Rev_trsase/Diguanyl_cyclase"/>
</dbReference>
<dbReference type="PANTHER" id="PTHR45138">
    <property type="entry name" value="REGULATORY COMPONENTS OF SENSORY TRANSDUCTION SYSTEM"/>
    <property type="match status" value="1"/>
</dbReference>
<dbReference type="PANTHER" id="PTHR45138:SF9">
    <property type="entry name" value="DIGUANYLATE CYCLASE DGCM-RELATED"/>
    <property type="match status" value="1"/>
</dbReference>
<dbReference type="GO" id="GO:0052621">
    <property type="term" value="F:diguanylate cyclase activity"/>
    <property type="evidence" value="ECO:0007669"/>
    <property type="project" value="UniProtKB-EC"/>
</dbReference>
<feature type="transmembrane region" description="Helical" evidence="4">
    <location>
        <begin position="29"/>
        <end position="49"/>
    </location>
</feature>
<dbReference type="SMART" id="SM00267">
    <property type="entry name" value="GGDEF"/>
    <property type="match status" value="1"/>
</dbReference>
<evidence type="ECO:0000256" key="1">
    <source>
        <dbReference type="ARBA" id="ARBA00001946"/>
    </source>
</evidence>
<dbReference type="InterPro" id="IPR000160">
    <property type="entry name" value="GGDEF_dom"/>
</dbReference>
<dbReference type="GO" id="GO:1902201">
    <property type="term" value="P:negative regulation of bacterial-type flagellum-dependent cell motility"/>
    <property type="evidence" value="ECO:0007669"/>
    <property type="project" value="TreeGrafter"/>
</dbReference>
<feature type="transmembrane region" description="Helical" evidence="4">
    <location>
        <begin position="118"/>
        <end position="139"/>
    </location>
</feature>
<dbReference type="GO" id="GO:0005886">
    <property type="term" value="C:plasma membrane"/>
    <property type="evidence" value="ECO:0007669"/>
    <property type="project" value="TreeGrafter"/>
</dbReference>
<proteinExistence type="predicted"/>
<evidence type="ECO:0000256" key="3">
    <source>
        <dbReference type="ARBA" id="ARBA00034247"/>
    </source>
</evidence>
<dbReference type="PROSITE" id="PS50887">
    <property type="entry name" value="GGDEF"/>
    <property type="match status" value="1"/>
</dbReference>
<dbReference type="EC" id="2.7.7.65" evidence="2"/>
<feature type="transmembrane region" description="Helical" evidence="4">
    <location>
        <begin position="93"/>
        <end position="112"/>
    </location>
</feature>
<evidence type="ECO:0000313" key="6">
    <source>
        <dbReference type="EMBL" id="EXJ13944.1"/>
    </source>
</evidence>
<evidence type="ECO:0000259" key="5">
    <source>
        <dbReference type="PROSITE" id="PS50887"/>
    </source>
</evidence>
<feature type="transmembrane region" description="Helical" evidence="4">
    <location>
        <begin position="55"/>
        <end position="72"/>
    </location>
</feature>
<dbReference type="EMBL" id="AONC01000052">
    <property type="protein sequence ID" value="EXJ13944.1"/>
    <property type="molecule type" value="Genomic_DNA"/>
</dbReference>
<comment type="cofactor">
    <cofactor evidence="1">
        <name>Mg(2+)</name>
        <dbReference type="ChEBI" id="CHEBI:18420"/>
    </cofactor>
</comment>
<dbReference type="SUPFAM" id="SSF55073">
    <property type="entry name" value="Nucleotide cyclase"/>
    <property type="match status" value="1"/>
</dbReference>
<dbReference type="AlphaFoldDB" id="W9V3Q1"/>
<sequence>MDTNPNLESQSRKGRILALQVAQSYHQQAIALLVSGFNGAIVTALLWNAIPASRLLPWIATLAAVTLARFALASAYHRPGLRRLLDNVDWGRCFLLGTFASGLVWGASGIFLFHPESFAHQVFLAFALGGMIAGAMPLLSALHPAFQLFAIPAALPITLQMLAQGDQVHQAMGLMIVVFTLAMTASASRFHRVNRESIELRIQLSDSIEERLVLDTIAHMDPLTGVGNRRLFDETLDGEWKRALRAGSRLSLIMADIDYFKRYNDSLGHPAGDACLKRVARTMDKAARRPGDLVARIGGEEFACLLPGTPAEDAMKLAEKLREAIEGLGIRHPDSAIADHVTISLGVSELVPHPGMVPSDLIEAADTALYAAKRQGRNCVVHAL</sequence>
<dbReference type="NCBIfam" id="TIGR00254">
    <property type="entry name" value="GGDEF"/>
    <property type="match status" value="1"/>
</dbReference>
<evidence type="ECO:0000256" key="4">
    <source>
        <dbReference type="SAM" id="Phobius"/>
    </source>
</evidence>
<feature type="transmembrane region" description="Helical" evidence="4">
    <location>
        <begin position="169"/>
        <end position="187"/>
    </location>
</feature>
<feature type="domain" description="GGDEF" evidence="5">
    <location>
        <begin position="248"/>
        <end position="384"/>
    </location>
</feature>
<dbReference type="FunFam" id="3.30.70.270:FF:000001">
    <property type="entry name" value="Diguanylate cyclase domain protein"/>
    <property type="match status" value="1"/>
</dbReference>
<dbReference type="eggNOG" id="COG3706">
    <property type="taxonomic scope" value="Bacteria"/>
</dbReference>
<keyword evidence="7" id="KW-1185">Reference proteome</keyword>
<dbReference type="Proteomes" id="UP000019460">
    <property type="component" value="Unassembled WGS sequence"/>
</dbReference>
<dbReference type="CDD" id="cd01949">
    <property type="entry name" value="GGDEF"/>
    <property type="match status" value="1"/>
</dbReference>
<dbReference type="GO" id="GO:0043709">
    <property type="term" value="P:cell adhesion involved in single-species biofilm formation"/>
    <property type="evidence" value="ECO:0007669"/>
    <property type="project" value="TreeGrafter"/>
</dbReference>
<protein>
    <recommendedName>
        <fullName evidence="2">diguanylate cyclase</fullName>
        <ecNumber evidence="2">2.7.7.65</ecNumber>
    </recommendedName>
</protein>
<dbReference type="InterPro" id="IPR050469">
    <property type="entry name" value="Diguanylate_Cyclase"/>
</dbReference>
<dbReference type="Gene3D" id="3.30.70.270">
    <property type="match status" value="1"/>
</dbReference>
<dbReference type="InterPro" id="IPR029787">
    <property type="entry name" value="Nucleotide_cyclase"/>
</dbReference>
<reference evidence="6 7" key="1">
    <citation type="submission" date="2012-11" db="EMBL/GenBank/DDBJ databases">
        <title>Genome assembly of Thiorhodococcus sp. AK35.</title>
        <authorList>
            <person name="Nupur N."/>
            <person name="Khatri I."/>
            <person name="Subramanian S."/>
            <person name="Pinnaka A."/>
        </authorList>
    </citation>
    <scope>NUCLEOTIDE SEQUENCE [LARGE SCALE GENOMIC DNA]</scope>
    <source>
        <strain evidence="6 7">AK35</strain>
    </source>
</reference>
<dbReference type="Pfam" id="PF00990">
    <property type="entry name" value="GGDEF"/>
    <property type="match status" value="1"/>
</dbReference>
<comment type="catalytic activity">
    <reaction evidence="3">
        <text>2 GTP = 3',3'-c-di-GMP + 2 diphosphate</text>
        <dbReference type="Rhea" id="RHEA:24898"/>
        <dbReference type="ChEBI" id="CHEBI:33019"/>
        <dbReference type="ChEBI" id="CHEBI:37565"/>
        <dbReference type="ChEBI" id="CHEBI:58805"/>
        <dbReference type="EC" id="2.7.7.65"/>
    </reaction>
</comment>
<feature type="transmembrane region" description="Helical" evidence="4">
    <location>
        <begin position="146"/>
        <end position="163"/>
    </location>
</feature>
<evidence type="ECO:0000313" key="7">
    <source>
        <dbReference type="Proteomes" id="UP000019460"/>
    </source>
</evidence>
<keyword evidence="4" id="KW-0812">Transmembrane</keyword>